<gene>
    <name evidence="1" type="ORF">HPBE_LOCUS27283</name>
</gene>
<organism evidence="2 3">
    <name type="scientific">Heligmosomoides polygyrus</name>
    <name type="common">Parasitic roundworm</name>
    <dbReference type="NCBI Taxonomy" id="6339"/>
    <lineage>
        <taxon>Eukaryota</taxon>
        <taxon>Metazoa</taxon>
        <taxon>Ecdysozoa</taxon>
        <taxon>Nematoda</taxon>
        <taxon>Chromadorea</taxon>
        <taxon>Rhabditida</taxon>
        <taxon>Rhabditina</taxon>
        <taxon>Rhabditomorpha</taxon>
        <taxon>Strongyloidea</taxon>
        <taxon>Heligmosomidae</taxon>
        <taxon>Heligmosomoides</taxon>
    </lineage>
</organism>
<name>A0A183GX64_HELPZ</name>
<protein>
    <submittedName>
        <fullName evidence="3">Uma2 domain-containing protein</fullName>
    </submittedName>
</protein>
<dbReference type="Proteomes" id="UP000050761">
    <property type="component" value="Unassembled WGS sequence"/>
</dbReference>
<dbReference type="EMBL" id="UZAH01042837">
    <property type="protein sequence ID" value="VDP62450.1"/>
    <property type="molecule type" value="Genomic_DNA"/>
</dbReference>
<proteinExistence type="predicted"/>
<dbReference type="OrthoDB" id="10039910at2759"/>
<dbReference type="WBParaSite" id="HPBE_0002728401-mRNA-1">
    <property type="protein sequence ID" value="HPBE_0002728401-mRNA-1"/>
    <property type="gene ID" value="HPBE_0002728401"/>
</dbReference>
<dbReference type="AlphaFoldDB" id="A0A183GX64"/>
<accession>A0A3P8F9M8</accession>
<reference evidence="3" key="2">
    <citation type="submission" date="2019-09" db="UniProtKB">
        <authorList>
            <consortium name="WormBaseParasite"/>
        </authorList>
    </citation>
    <scope>IDENTIFICATION</scope>
</reference>
<evidence type="ECO:0000313" key="2">
    <source>
        <dbReference type="Proteomes" id="UP000050761"/>
    </source>
</evidence>
<evidence type="ECO:0000313" key="3">
    <source>
        <dbReference type="WBParaSite" id="HPBE_0002728401-mRNA-1"/>
    </source>
</evidence>
<sequence>MMAEVIAEEERIAVLKRRPAPPIQIVLDVNPALDRRRYNVPVANEVAALYVFQDDDAPPERQYAIQSRGE</sequence>
<evidence type="ECO:0000313" key="1">
    <source>
        <dbReference type="EMBL" id="VDP62450.1"/>
    </source>
</evidence>
<accession>A0A183GX64</accession>
<reference evidence="1 2" key="1">
    <citation type="submission" date="2018-11" db="EMBL/GenBank/DDBJ databases">
        <authorList>
            <consortium name="Pathogen Informatics"/>
        </authorList>
    </citation>
    <scope>NUCLEOTIDE SEQUENCE [LARGE SCALE GENOMIC DNA]</scope>
</reference>
<keyword evidence="2" id="KW-1185">Reference proteome</keyword>